<evidence type="ECO:0000256" key="7">
    <source>
        <dbReference type="ARBA" id="ARBA00022490"/>
    </source>
</evidence>
<dbReference type="NCBIfam" id="TIGR00554">
    <property type="entry name" value="panK_bact"/>
    <property type="match status" value="1"/>
</dbReference>
<sequence>MSGNGGHHHGSEDLGRETSPYIELDRSAWAALAQETESPLTADEVRRLRGLGDQLDLEEVEEVYLPLSRLLSLYVESAGRLHRQQEDFLHRRVPPRTPFVIGLAGSVAVGKSTTARVLQQMLAHWPEHPNVALVTTDGFLYPNAELERRGLLQRKGFPESYDRRALLRFVVDIKSGKDEVEAPTYSHLVYDVVPDQKVVINRPDIVIIEGLNVLQPARTRDDGRTGLTLSDFFDFSVYVDAGTGHIRSWYVDRFLRLRETAFRDPGSYFSKYAGLTEEEAVAEAERIWDTINGPNLSQNILPTRSRATLVLRKDRDHSVRYVRVRKL</sequence>
<dbReference type="CDD" id="cd02025">
    <property type="entry name" value="PanK"/>
    <property type="match status" value="1"/>
</dbReference>
<keyword evidence="18" id="KW-1185">Reference proteome</keyword>
<dbReference type="UniPathway" id="UPA00241">
    <property type="reaction ID" value="UER00352"/>
</dbReference>
<evidence type="ECO:0000313" key="17">
    <source>
        <dbReference type="EMBL" id="NYD40750.1"/>
    </source>
</evidence>
<dbReference type="InterPro" id="IPR004566">
    <property type="entry name" value="PanK"/>
</dbReference>
<evidence type="ECO:0000256" key="8">
    <source>
        <dbReference type="ARBA" id="ARBA00022679"/>
    </source>
</evidence>
<evidence type="ECO:0000259" key="16">
    <source>
        <dbReference type="Pfam" id="PF00485"/>
    </source>
</evidence>
<keyword evidence="10 14" id="KW-0418">Kinase</keyword>
<dbReference type="InterPro" id="IPR006083">
    <property type="entry name" value="PRK/URK"/>
</dbReference>
<evidence type="ECO:0000256" key="9">
    <source>
        <dbReference type="ARBA" id="ARBA00022741"/>
    </source>
</evidence>
<dbReference type="EMBL" id="JACCBG010000001">
    <property type="protein sequence ID" value="NYD40750.1"/>
    <property type="molecule type" value="Genomic_DNA"/>
</dbReference>
<evidence type="ECO:0000256" key="11">
    <source>
        <dbReference type="ARBA" id="ARBA00022840"/>
    </source>
</evidence>
<dbReference type="Proteomes" id="UP000535511">
    <property type="component" value="Unassembled WGS sequence"/>
</dbReference>
<gene>
    <name evidence="14" type="primary">coaA</name>
    <name evidence="17" type="ORF">BJZ21_000833</name>
</gene>
<comment type="similarity">
    <text evidence="4 14 15">Belongs to the prokaryotic pantothenate kinase family.</text>
</comment>
<dbReference type="Gene3D" id="3.40.50.300">
    <property type="entry name" value="P-loop containing nucleotide triphosphate hydrolases"/>
    <property type="match status" value="1"/>
</dbReference>
<dbReference type="GO" id="GO:0004594">
    <property type="term" value="F:pantothenate kinase activity"/>
    <property type="evidence" value="ECO:0007669"/>
    <property type="project" value="UniProtKB-UniRule"/>
</dbReference>
<evidence type="ECO:0000256" key="4">
    <source>
        <dbReference type="ARBA" id="ARBA00006087"/>
    </source>
</evidence>
<dbReference type="GO" id="GO:0005737">
    <property type="term" value="C:cytoplasm"/>
    <property type="evidence" value="ECO:0007669"/>
    <property type="project" value="UniProtKB-SubCell"/>
</dbReference>
<dbReference type="PIRSF" id="PIRSF000545">
    <property type="entry name" value="Pantothenate_kin"/>
    <property type="match status" value="1"/>
</dbReference>
<dbReference type="EC" id="2.7.1.33" evidence="5 14"/>
<organism evidence="17 18">
    <name type="scientific">Nocardioides panaciterrulae</name>
    <dbReference type="NCBI Taxonomy" id="661492"/>
    <lineage>
        <taxon>Bacteria</taxon>
        <taxon>Bacillati</taxon>
        <taxon>Actinomycetota</taxon>
        <taxon>Actinomycetes</taxon>
        <taxon>Propionibacteriales</taxon>
        <taxon>Nocardioidaceae</taxon>
        <taxon>Nocardioides</taxon>
    </lineage>
</organism>
<evidence type="ECO:0000256" key="5">
    <source>
        <dbReference type="ARBA" id="ARBA00012102"/>
    </source>
</evidence>
<dbReference type="RefSeq" id="WP_179662589.1">
    <property type="nucleotide sequence ID" value="NZ_JACCBG010000001.1"/>
</dbReference>
<keyword evidence="9 14" id="KW-0547">Nucleotide-binding</keyword>
<evidence type="ECO:0000256" key="2">
    <source>
        <dbReference type="ARBA" id="ARBA00004496"/>
    </source>
</evidence>
<dbReference type="PANTHER" id="PTHR10285">
    <property type="entry name" value="URIDINE KINASE"/>
    <property type="match status" value="1"/>
</dbReference>
<evidence type="ECO:0000313" key="18">
    <source>
        <dbReference type="Proteomes" id="UP000535511"/>
    </source>
</evidence>
<evidence type="ECO:0000256" key="1">
    <source>
        <dbReference type="ARBA" id="ARBA00001206"/>
    </source>
</evidence>
<dbReference type="GO" id="GO:0015937">
    <property type="term" value="P:coenzyme A biosynthetic process"/>
    <property type="evidence" value="ECO:0007669"/>
    <property type="project" value="UniProtKB-UniRule"/>
</dbReference>
<name>A0A7Y9J9M3_9ACTN</name>
<dbReference type="SUPFAM" id="SSF52540">
    <property type="entry name" value="P-loop containing nucleoside triphosphate hydrolases"/>
    <property type="match status" value="1"/>
</dbReference>
<keyword evidence="7 14" id="KW-0963">Cytoplasm</keyword>
<evidence type="ECO:0000256" key="6">
    <source>
        <dbReference type="ARBA" id="ARBA00015080"/>
    </source>
</evidence>
<keyword evidence="12 14" id="KW-0173">Coenzyme A biosynthesis</keyword>
<protein>
    <recommendedName>
        <fullName evidence="6 14">Pantothenate kinase</fullName>
        <ecNumber evidence="5 14">2.7.1.33</ecNumber>
    </recommendedName>
    <alternativeName>
        <fullName evidence="13 14">Pantothenic acid kinase</fullName>
    </alternativeName>
</protein>
<reference evidence="17 18" key="1">
    <citation type="submission" date="2020-07" db="EMBL/GenBank/DDBJ databases">
        <title>Sequencing the genomes of 1000 actinobacteria strains.</title>
        <authorList>
            <person name="Klenk H.-P."/>
        </authorList>
    </citation>
    <scope>NUCLEOTIDE SEQUENCE [LARGE SCALE GENOMIC DNA]</scope>
    <source>
        <strain evidence="17 18">DSM 21350</strain>
    </source>
</reference>
<keyword evidence="11 14" id="KW-0067">ATP-binding</keyword>
<proteinExistence type="inferred from homology"/>
<dbReference type="AlphaFoldDB" id="A0A7Y9J9M3"/>
<dbReference type="InterPro" id="IPR027417">
    <property type="entry name" value="P-loop_NTPase"/>
</dbReference>
<dbReference type="Pfam" id="PF00485">
    <property type="entry name" value="PRK"/>
    <property type="match status" value="1"/>
</dbReference>
<evidence type="ECO:0000256" key="10">
    <source>
        <dbReference type="ARBA" id="ARBA00022777"/>
    </source>
</evidence>
<feature type="binding site" evidence="14">
    <location>
        <begin position="105"/>
        <end position="112"/>
    </location>
    <ligand>
        <name>ATP</name>
        <dbReference type="ChEBI" id="CHEBI:30616"/>
    </ligand>
</feature>
<evidence type="ECO:0000256" key="12">
    <source>
        <dbReference type="ARBA" id="ARBA00022993"/>
    </source>
</evidence>
<dbReference type="HAMAP" id="MF_00215">
    <property type="entry name" value="Pantothen_kinase_1"/>
    <property type="match status" value="1"/>
</dbReference>
<evidence type="ECO:0000256" key="14">
    <source>
        <dbReference type="HAMAP-Rule" id="MF_00215"/>
    </source>
</evidence>
<comment type="caution">
    <text evidence="17">The sequence shown here is derived from an EMBL/GenBank/DDBJ whole genome shotgun (WGS) entry which is preliminary data.</text>
</comment>
<evidence type="ECO:0000256" key="3">
    <source>
        <dbReference type="ARBA" id="ARBA00005225"/>
    </source>
</evidence>
<comment type="pathway">
    <text evidence="3 14 15">Cofactor biosynthesis; coenzyme A biosynthesis; CoA from (R)-pantothenate: step 1/5.</text>
</comment>
<comment type="catalytic activity">
    <reaction evidence="1 14 15">
        <text>(R)-pantothenate + ATP = (R)-4'-phosphopantothenate + ADP + H(+)</text>
        <dbReference type="Rhea" id="RHEA:16373"/>
        <dbReference type="ChEBI" id="CHEBI:10986"/>
        <dbReference type="ChEBI" id="CHEBI:15378"/>
        <dbReference type="ChEBI" id="CHEBI:29032"/>
        <dbReference type="ChEBI" id="CHEBI:30616"/>
        <dbReference type="ChEBI" id="CHEBI:456216"/>
        <dbReference type="EC" id="2.7.1.33"/>
    </reaction>
</comment>
<keyword evidence="8 14" id="KW-0808">Transferase</keyword>
<evidence type="ECO:0000256" key="13">
    <source>
        <dbReference type="ARBA" id="ARBA00032866"/>
    </source>
</evidence>
<feature type="domain" description="Phosphoribulokinase/uridine kinase" evidence="16">
    <location>
        <begin position="100"/>
        <end position="241"/>
    </location>
</feature>
<dbReference type="GO" id="GO:0005524">
    <property type="term" value="F:ATP binding"/>
    <property type="evidence" value="ECO:0007669"/>
    <property type="project" value="UniProtKB-UniRule"/>
</dbReference>
<evidence type="ECO:0000256" key="15">
    <source>
        <dbReference type="RuleBase" id="RU003530"/>
    </source>
</evidence>
<accession>A0A7Y9J9M3</accession>
<comment type="subcellular location">
    <subcellularLocation>
        <location evidence="2 14 15">Cytoplasm</location>
    </subcellularLocation>
</comment>